<dbReference type="PANTHER" id="PTHR12526:SF630">
    <property type="entry name" value="GLYCOSYLTRANSFERASE"/>
    <property type="match status" value="1"/>
</dbReference>
<proteinExistence type="predicted"/>
<dbReference type="PANTHER" id="PTHR12526">
    <property type="entry name" value="GLYCOSYLTRANSFERASE"/>
    <property type="match status" value="1"/>
</dbReference>
<dbReference type="InterPro" id="IPR001296">
    <property type="entry name" value="Glyco_trans_1"/>
</dbReference>
<evidence type="ECO:0000259" key="2">
    <source>
        <dbReference type="Pfam" id="PF13439"/>
    </source>
</evidence>
<dbReference type="AlphaFoldDB" id="A0A1H2U881"/>
<protein>
    <submittedName>
        <fullName evidence="3">Glycosyltransferase involved in cell wall bisynthesis</fullName>
    </submittedName>
</protein>
<dbReference type="eggNOG" id="COG0438">
    <property type="taxonomic scope" value="Bacteria"/>
</dbReference>
<evidence type="ECO:0000313" key="4">
    <source>
        <dbReference type="Proteomes" id="UP000182429"/>
    </source>
</evidence>
<organism evidence="3 4">
    <name type="scientific">Kandleria vitulina</name>
    <dbReference type="NCBI Taxonomy" id="1630"/>
    <lineage>
        <taxon>Bacteria</taxon>
        <taxon>Bacillati</taxon>
        <taxon>Bacillota</taxon>
        <taxon>Erysipelotrichia</taxon>
        <taxon>Erysipelotrichales</taxon>
        <taxon>Coprobacillaceae</taxon>
        <taxon>Kandleria</taxon>
    </lineage>
</organism>
<dbReference type="Proteomes" id="UP000182429">
    <property type="component" value="Unassembled WGS sequence"/>
</dbReference>
<reference evidence="3 4" key="1">
    <citation type="submission" date="2016-10" db="EMBL/GenBank/DDBJ databases">
        <authorList>
            <person name="de Groot N.N."/>
        </authorList>
    </citation>
    <scope>NUCLEOTIDE SEQUENCE [LARGE SCALE GENOMIC DNA]</scope>
    <source>
        <strain evidence="3 4">S3b</strain>
    </source>
</reference>
<keyword evidence="3" id="KW-0808">Transferase</keyword>
<dbReference type="STRING" id="1630.SAMN05216514_11245"/>
<evidence type="ECO:0000259" key="1">
    <source>
        <dbReference type="Pfam" id="PF00534"/>
    </source>
</evidence>
<name>A0A1H2U881_9FIRM</name>
<evidence type="ECO:0000313" key="3">
    <source>
        <dbReference type="EMBL" id="SDW52433.1"/>
    </source>
</evidence>
<gene>
    <name evidence="3" type="ORF">SAMN04487759_11920</name>
</gene>
<dbReference type="GO" id="GO:0016757">
    <property type="term" value="F:glycosyltransferase activity"/>
    <property type="evidence" value="ECO:0007669"/>
    <property type="project" value="InterPro"/>
</dbReference>
<sequence length="376" mass="44157">MIKLMHFIHGFNTGGAETLVKNYMTHIDHSVFDVTVLCIEHFPDSPYEDYLKRQGIKVIYLCDNIKHFDSRRLDHRILNHIEIYLQARKLIREISPDIIHFHLALQNYIRFAKPKKNTIMFYTQHFDFSRMIEDRIQMRHLKWVISHYPTEIIALHSQMKKEMSHLISPQYIEVLNNGIDIDQYQNLSSKSQKRKALHIDENALLIVHVGRFDKIKNHDFLLDVFNDIKKKRPSASLLLIGSGTEEKAILDKVKRLHLEDDVHILSNRDDVNECLQMADGAIFPSFSEGMPISLVEMQAAGLPIVASDVISEEIKVSNLITFLPLGNAAQWADTLIDHIERREEVIYDHLEDWDIKESVRKLERLYLERYETWNHE</sequence>
<dbReference type="RefSeq" id="WP_074686496.1">
    <property type="nucleotide sequence ID" value="NZ_FNNF01000019.1"/>
</dbReference>
<dbReference type="SUPFAM" id="SSF53756">
    <property type="entry name" value="UDP-Glycosyltransferase/glycogen phosphorylase"/>
    <property type="match status" value="1"/>
</dbReference>
<feature type="domain" description="Glycosyltransferase subfamily 4-like N-terminal" evidence="2">
    <location>
        <begin position="14"/>
        <end position="183"/>
    </location>
</feature>
<dbReference type="Pfam" id="PF00534">
    <property type="entry name" value="Glycos_transf_1"/>
    <property type="match status" value="1"/>
</dbReference>
<dbReference type="Pfam" id="PF13439">
    <property type="entry name" value="Glyco_transf_4"/>
    <property type="match status" value="1"/>
</dbReference>
<dbReference type="EMBL" id="FNNF01000019">
    <property type="protein sequence ID" value="SDW52433.1"/>
    <property type="molecule type" value="Genomic_DNA"/>
</dbReference>
<dbReference type="OrthoDB" id="9806653at2"/>
<accession>A0A1H2U881</accession>
<dbReference type="Gene3D" id="3.40.50.2000">
    <property type="entry name" value="Glycogen Phosphorylase B"/>
    <property type="match status" value="2"/>
</dbReference>
<dbReference type="InterPro" id="IPR028098">
    <property type="entry name" value="Glyco_trans_4-like_N"/>
</dbReference>
<feature type="domain" description="Glycosyl transferase family 1" evidence="1">
    <location>
        <begin position="190"/>
        <end position="310"/>
    </location>
</feature>